<comment type="caution">
    <text evidence="1">The sequence shown here is derived from an EMBL/GenBank/DDBJ whole genome shotgun (WGS) entry which is preliminary data.</text>
</comment>
<name>A0ABS2I949_9GAMM</name>
<dbReference type="PANTHER" id="PTHR35868:SF3">
    <property type="entry name" value="DUF2804 DOMAIN-CONTAINING PROTEIN"/>
    <property type="match status" value="1"/>
</dbReference>
<dbReference type="Pfam" id="PF10974">
    <property type="entry name" value="DUF2804"/>
    <property type="match status" value="1"/>
</dbReference>
<dbReference type="PANTHER" id="PTHR35868">
    <property type="entry name" value="DUF2804 DOMAIN-CONTAINING PROTEIN-RELATED"/>
    <property type="match status" value="1"/>
</dbReference>
<accession>A0ABS2I949</accession>
<dbReference type="EMBL" id="JAFEUP010000001">
    <property type="protein sequence ID" value="MBM7059666.1"/>
    <property type="molecule type" value="Genomic_DNA"/>
</dbReference>
<reference evidence="1 2" key="1">
    <citation type="submission" date="2021-02" db="EMBL/GenBank/DDBJ databases">
        <authorList>
            <person name="Lee D.-H."/>
        </authorList>
    </citation>
    <scope>NUCLEOTIDE SEQUENCE [LARGE SCALE GENOMIC DNA]</scope>
    <source>
        <strain evidence="1 2">UL073</strain>
    </source>
</reference>
<evidence type="ECO:0000313" key="2">
    <source>
        <dbReference type="Proteomes" id="UP000717995"/>
    </source>
</evidence>
<evidence type="ECO:0000313" key="1">
    <source>
        <dbReference type="EMBL" id="MBM7059666.1"/>
    </source>
</evidence>
<proteinExistence type="predicted"/>
<dbReference type="RefSeq" id="WP_204914616.1">
    <property type="nucleotide sequence ID" value="NZ_JAFEUP010000001.1"/>
</dbReference>
<gene>
    <name evidence="1" type="ORF">JQX08_03005</name>
</gene>
<dbReference type="Proteomes" id="UP000717995">
    <property type="component" value="Unassembled WGS sequence"/>
</dbReference>
<sequence length="337" mass="36760">MNSILTPPTATPLLPLCDANGDLLREAIGWSPRPRVQCALPGHFGRRKRWNHWCITTPGWMLSLTVADLDYLSYGAAYFLDMSSGEAVAHTQLRALGRGCELPDTPLASHAFCHPRLQLRADAQPGRLRLIVQAPDIGGQALNVALDIQRPAHLDSVNLVVPFEGKGFHATSRHLGLPTAGSVQLGNRQYTCEAGQSFASLDFGRGIWPFHSNWTRAAFAAPGGVAGNFGSGWTDASGLSENALWFGGNLMHLESAIRLEQAPHGPLAPWQLSTDDGRVDLEFTPRQHHLARPSFGPFHASTGQWFGHFDGVLRGPDDERVPVNRALGWLGHTDARW</sequence>
<organism evidence="1 2">
    <name type="scientific">Zestomonas insulae</name>
    <dbReference type="NCBI Taxonomy" id="2809017"/>
    <lineage>
        <taxon>Bacteria</taxon>
        <taxon>Pseudomonadati</taxon>
        <taxon>Pseudomonadota</taxon>
        <taxon>Gammaproteobacteria</taxon>
        <taxon>Pseudomonadales</taxon>
        <taxon>Pseudomonadaceae</taxon>
        <taxon>Zestomonas</taxon>
    </lineage>
</organism>
<protein>
    <submittedName>
        <fullName evidence="1">DUF2804 domain-containing protein</fullName>
    </submittedName>
</protein>
<keyword evidence="2" id="KW-1185">Reference proteome</keyword>
<dbReference type="InterPro" id="IPR021243">
    <property type="entry name" value="DUF2804"/>
</dbReference>